<dbReference type="Proteomes" id="UP000284706">
    <property type="component" value="Unassembled WGS sequence"/>
</dbReference>
<evidence type="ECO:0000313" key="1">
    <source>
        <dbReference type="EMBL" id="PPQ82675.1"/>
    </source>
</evidence>
<dbReference type="EMBL" id="NHYE01004717">
    <property type="protein sequence ID" value="PPQ82675.1"/>
    <property type="molecule type" value="Genomic_DNA"/>
</dbReference>
<evidence type="ECO:0000313" key="2">
    <source>
        <dbReference type="Proteomes" id="UP000284706"/>
    </source>
</evidence>
<dbReference type="AlphaFoldDB" id="A0A409WVX3"/>
<keyword evidence="2" id="KW-1185">Reference proteome</keyword>
<organism evidence="1 2">
    <name type="scientific">Gymnopilus dilepis</name>
    <dbReference type="NCBI Taxonomy" id="231916"/>
    <lineage>
        <taxon>Eukaryota</taxon>
        <taxon>Fungi</taxon>
        <taxon>Dikarya</taxon>
        <taxon>Basidiomycota</taxon>
        <taxon>Agaricomycotina</taxon>
        <taxon>Agaricomycetes</taxon>
        <taxon>Agaricomycetidae</taxon>
        <taxon>Agaricales</taxon>
        <taxon>Agaricineae</taxon>
        <taxon>Hymenogastraceae</taxon>
        <taxon>Gymnopilus</taxon>
    </lineage>
</organism>
<dbReference type="InParanoid" id="A0A409WVX3"/>
<name>A0A409WVX3_9AGAR</name>
<sequence length="472" mass="52756">MEDNETSMHQDRFRVSAIKVPDSASMHCGSHPLPSMLHLQTQGTTTLVARRHTGVGSDGVGTVLAVLAVEAVSVMTETALMLHGYPFSARRSPLVLLLHWHDPITNKDDSSIETPLRFKPKQERPILYHHLASTLMNLAGPFAMPGTTSSEIGRIAGELRVLVVAARPNRISLRDISHTVTPFLLPHIFILDALNWHRINNRLVSWKKNEVARCGHLRREVQVYRVGRSSSGTKDMLGCPPAKIVPFLDPGLEIRGYYWRNMVTLDTGLCFELGKLEFLTGHTLVHADSYSPRLTLGQLPFAWSLAVSSSLTLRWLLSEVNHSVSTHELLDAWPLNSTSTSNFLSNVSPAQSQQGHCTDYKPHCFRLHHNRLFAITPSNVLGRDSKLETSLQVAHAPLLSTPRILDSLDILQADFGAICMTATRSNVQLDTDVQGFHTRRELYEWTGFMLGLGADDDRTWLSVPRLREPWVD</sequence>
<reference evidence="1 2" key="1">
    <citation type="journal article" date="2018" name="Evol. Lett.">
        <title>Horizontal gene cluster transfer increased hallucinogenic mushroom diversity.</title>
        <authorList>
            <person name="Reynolds H.T."/>
            <person name="Vijayakumar V."/>
            <person name="Gluck-Thaler E."/>
            <person name="Korotkin H.B."/>
            <person name="Matheny P.B."/>
            <person name="Slot J.C."/>
        </authorList>
    </citation>
    <scope>NUCLEOTIDE SEQUENCE [LARGE SCALE GENOMIC DNA]</scope>
    <source>
        <strain evidence="1 2">SRW20</strain>
    </source>
</reference>
<comment type="caution">
    <text evidence="1">The sequence shown here is derived from an EMBL/GenBank/DDBJ whole genome shotgun (WGS) entry which is preliminary data.</text>
</comment>
<proteinExistence type="predicted"/>
<protein>
    <submittedName>
        <fullName evidence="1">Uncharacterized protein</fullName>
    </submittedName>
</protein>
<gene>
    <name evidence="1" type="ORF">CVT26_000895</name>
</gene>
<accession>A0A409WVX3</accession>